<accession>A0A8X8ZRN2</accession>
<gene>
    <name evidence="3" type="ORF">SASPL_122000</name>
</gene>
<sequence>MRRSSLSMPEDMVQENRIHRRHIRRRLDLHPPPPMAPPTNTAAEIPEISEPIQKRSYKNREYQCNSQQNRGAREDSIREEREREIRARRSAESRRRGFGKRKLRIFLQSSASHRKALRCEKKEEKLLISDFVENGSLASHLHGKRKPDQPGLDWPTRLRIVKGVARGLAHLYAEFPSLALPHGHLKSSNVLLDGSFEAVVSDYALAPVINRVTRKTDVWRLGILILEVLTGRFPANYLKKNKDENIDSDFITLSTLDMINKKMDSKFSSKV</sequence>
<feature type="compositionally biased region" description="Basic and acidic residues" evidence="1">
    <location>
        <begin position="71"/>
        <end position="83"/>
    </location>
</feature>
<comment type="caution">
    <text evidence="3">The sequence shown here is derived from an EMBL/GenBank/DDBJ whole genome shotgun (WGS) entry which is preliminary data.</text>
</comment>
<name>A0A8X8ZRN2_SALSN</name>
<reference evidence="3" key="1">
    <citation type="submission" date="2018-01" db="EMBL/GenBank/DDBJ databases">
        <authorList>
            <person name="Mao J.F."/>
        </authorList>
    </citation>
    <scope>NUCLEOTIDE SEQUENCE</scope>
    <source>
        <strain evidence="3">Huo1</strain>
        <tissue evidence="3">Leaf</tissue>
    </source>
</reference>
<dbReference type="EMBL" id="PNBA02000008">
    <property type="protein sequence ID" value="KAG6414627.1"/>
    <property type="molecule type" value="Genomic_DNA"/>
</dbReference>
<protein>
    <recommendedName>
        <fullName evidence="2">Protein kinase domain-containing protein</fullName>
    </recommendedName>
</protein>
<feature type="region of interest" description="Disordered" evidence="1">
    <location>
        <begin position="22"/>
        <end position="83"/>
    </location>
</feature>
<dbReference type="InterPro" id="IPR011009">
    <property type="entry name" value="Kinase-like_dom_sf"/>
</dbReference>
<keyword evidence="4" id="KW-1185">Reference proteome</keyword>
<dbReference type="InterPro" id="IPR046959">
    <property type="entry name" value="PRK1-6/SRF4-like"/>
</dbReference>
<feature type="domain" description="Protein kinase" evidence="2">
    <location>
        <begin position="1"/>
        <end position="271"/>
    </location>
</feature>
<evidence type="ECO:0000259" key="2">
    <source>
        <dbReference type="PROSITE" id="PS50011"/>
    </source>
</evidence>
<evidence type="ECO:0000313" key="4">
    <source>
        <dbReference type="Proteomes" id="UP000298416"/>
    </source>
</evidence>
<dbReference type="PANTHER" id="PTHR48007:SF67">
    <property type="entry name" value="POLLEN RECEPTOR-LIKE KINASE 1"/>
    <property type="match status" value="1"/>
</dbReference>
<evidence type="ECO:0000256" key="1">
    <source>
        <dbReference type="SAM" id="MobiDB-lite"/>
    </source>
</evidence>
<proteinExistence type="predicted"/>
<dbReference type="Pfam" id="PF07714">
    <property type="entry name" value="PK_Tyr_Ser-Thr"/>
    <property type="match status" value="1"/>
</dbReference>
<dbReference type="AlphaFoldDB" id="A0A8X8ZRN2"/>
<dbReference type="Gene3D" id="1.10.510.10">
    <property type="entry name" value="Transferase(Phosphotransferase) domain 1"/>
    <property type="match status" value="1"/>
</dbReference>
<reference evidence="3" key="2">
    <citation type="submission" date="2020-08" db="EMBL/GenBank/DDBJ databases">
        <title>Plant Genome Project.</title>
        <authorList>
            <person name="Zhang R.-G."/>
        </authorList>
    </citation>
    <scope>NUCLEOTIDE SEQUENCE</scope>
    <source>
        <strain evidence="3">Huo1</strain>
        <tissue evidence="3">Leaf</tissue>
    </source>
</reference>
<dbReference type="InterPro" id="IPR000719">
    <property type="entry name" value="Prot_kinase_dom"/>
</dbReference>
<dbReference type="SUPFAM" id="SSF56112">
    <property type="entry name" value="Protein kinase-like (PK-like)"/>
    <property type="match status" value="1"/>
</dbReference>
<dbReference type="Proteomes" id="UP000298416">
    <property type="component" value="Unassembled WGS sequence"/>
</dbReference>
<dbReference type="GO" id="GO:0004672">
    <property type="term" value="F:protein kinase activity"/>
    <property type="evidence" value="ECO:0007669"/>
    <property type="project" value="InterPro"/>
</dbReference>
<evidence type="ECO:0000313" key="3">
    <source>
        <dbReference type="EMBL" id="KAG6414627.1"/>
    </source>
</evidence>
<dbReference type="PROSITE" id="PS50011">
    <property type="entry name" value="PROTEIN_KINASE_DOM"/>
    <property type="match status" value="1"/>
</dbReference>
<organism evidence="3">
    <name type="scientific">Salvia splendens</name>
    <name type="common">Scarlet sage</name>
    <dbReference type="NCBI Taxonomy" id="180675"/>
    <lineage>
        <taxon>Eukaryota</taxon>
        <taxon>Viridiplantae</taxon>
        <taxon>Streptophyta</taxon>
        <taxon>Embryophyta</taxon>
        <taxon>Tracheophyta</taxon>
        <taxon>Spermatophyta</taxon>
        <taxon>Magnoliopsida</taxon>
        <taxon>eudicotyledons</taxon>
        <taxon>Gunneridae</taxon>
        <taxon>Pentapetalae</taxon>
        <taxon>asterids</taxon>
        <taxon>lamiids</taxon>
        <taxon>Lamiales</taxon>
        <taxon>Lamiaceae</taxon>
        <taxon>Nepetoideae</taxon>
        <taxon>Mentheae</taxon>
        <taxon>Salviinae</taxon>
        <taxon>Salvia</taxon>
        <taxon>Salvia subgen. Calosphace</taxon>
        <taxon>core Calosphace</taxon>
    </lineage>
</organism>
<dbReference type="InterPro" id="IPR001245">
    <property type="entry name" value="Ser-Thr/Tyr_kinase_cat_dom"/>
</dbReference>
<dbReference type="GO" id="GO:0005524">
    <property type="term" value="F:ATP binding"/>
    <property type="evidence" value="ECO:0007669"/>
    <property type="project" value="InterPro"/>
</dbReference>
<dbReference type="PANTHER" id="PTHR48007">
    <property type="entry name" value="LEUCINE-RICH REPEAT RECEPTOR-LIKE PROTEIN KINASE PXC1"/>
    <property type="match status" value="1"/>
</dbReference>